<dbReference type="InterPro" id="IPR003838">
    <property type="entry name" value="ABC3_permease_C"/>
</dbReference>
<dbReference type="InterPro" id="IPR025857">
    <property type="entry name" value="MacB_PCD"/>
</dbReference>
<dbReference type="Pfam" id="PF12704">
    <property type="entry name" value="MacB_PCD"/>
    <property type="match status" value="2"/>
</dbReference>
<feature type="transmembrane region" description="Helical" evidence="6">
    <location>
        <begin position="390"/>
        <end position="416"/>
    </location>
</feature>
<dbReference type="PANTHER" id="PTHR30572">
    <property type="entry name" value="MEMBRANE COMPONENT OF TRANSPORTER-RELATED"/>
    <property type="match status" value="1"/>
</dbReference>
<dbReference type="Proteomes" id="UP000607559">
    <property type="component" value="Unassembled WGS sequence"/>
</dbReference>
<feature type="domain" description="ABC3 transporter permease C-terminal" evidence="7">
    <location>
        <begin position="299"/>
        <end position="414"/>
    </location>
</feature>
<dbReference type="PROSITE" id="PS51257">
    <property type="entry name" value="PROKAR_LIPOPROTEIN"/>
    <property type="match status" value="1"/>
</dbReference>
<comment type="caution">
    <text evidence="9">The sequence shown here is derived from an EMBL/GenBank/DDBJ whole genome shotgun (WGS) entry which is preliminary data.</text>
</comment>
<evidence type="ECO:0000313" key="10">
    <source>
        <dbReference type="Proteomes" id="UP000607559"/>
    </source>
</evidence>
<evidence type="ECO:0000256" key="4">
    <source>
        <dbReference type="ARBA" id="ARBA00022989"/>
    </source>
</evidence>
<feature type="transmembrane region" description="Helical" evidence="6">
    <location>
        <begin position="293"/>
        <end position="315"/>
    </location>
</feature>
<feature type="domain" description="ABC3 transporter permease C-terminal" evidence="7">
    <location>
        <begin position="699"/>
        <end position="808"/>
    </location>
</feature>
<evidence type="ECO:0000259" key="8">
    <source>
        <dbReference type="Pfam" id="PF12704"/>
    </source>
</evidence>
<evidence type="ECO:0000313" key="9">
    <source>
        <dbReference type="EMBL" id="GGB11393.1"/>
    </source>
</evidence>
<evidence type="ECO:0000256" key="2">
    <source>
        <dbReference type="ARBA" id="ARBA00022475"/>
    </source>
</evidence>
<dbReference type="InterPro" id="IPR050250">
    <property type="entry name" value="Macrolide_Exporter_MacB"/>
</dbReference>
<feature type="transmembrane region" description="Helical" evidence="6">
    <location>
        <begin position="740"/>
        <end position="762"/>
    </location>
</feature>
<accession>A0A8J2UFM7</accession>
<feature type="transmembrane region" description="Helical" evidence="6">
    <location>
        <begin position="696"/>
        <end position="719"/>
    </location>
</feature>
<dbReference type="EMBL" id="BMJC01000004">
    <property type="protein sequence ID" value="GGB11393.1"/>
    <property type="molecule type" value="Genomic_DNA"/>
</dbReference>
<reference evidence="9" key="2">
    <citation type="submission" date="2020-09" db="EMBL/GenBank/DDBJ databases">
        <authorList>
            <person name="Sun Q."/>
            <person name="Zhou Y."/>
        </authorList>
    </citation>
    <scope>NUCLEOTIDE SEQUENCE</scope>
    <source>
        <strain evidence="9">CGMCC 1.15448</strain>
    </source>
</reference>
<sequence length="819" mass="92022">MFKSYLTTAWRNIRKNKVFSFINVIGLSIGMAACLLILQYVNFELSYDRFNTNIGDLYRVYNDRYQNGKLIQHGTITYSGIGQAMQNDYPEVIAHARVEPFGNEIVTFEKRQFGDQLMIAADNSFLSMFSFPMLAGDNRTALADPHTIVISASAANRYFGVKDNDVASALGKAIIVGNDSTPYKITGVFRDVPENSHLEFELIASYITLYSGKKAWKESDYDFKDSDFWHYVQLKHGTDYKALQAKFGAFSDRYFQGNKVSGSVEKFYLQPLARTHLYSDFEYEIGKTGSATVVWGLLIIALFIIVIAWVNYINLSTARSTERAREVGVRKVIGAERGQLIRQFLTESFLINLFALVLGLALMFILQPAFNTLIGHKLSFSYLLQRSIGGYSVTVGILVLVLAGVFVSGFYPAFVLSSFRPILVLKGKFSSSKGGILLRKGLVIGQFAITVILIVGSLVVYRQIRFMNRQELGMNIDQMLMVKPPTLTQWDSTFISRTNSMIHELKQIPGVVGAATSWQPMGGETGRDFDIRRVDQDNTVHYTMRQNGISFGFLPLYKIKVLAGRDYTYTDFNPDFGKLHNIILNESAIKLLGFTSPQEAIGKAIMRGNRQWDVVGVINDYHQKSLRYPVEPTLLLPAYGTYSTISVKVNTTDMPSTIKAIKKTYDTFFAGNYFDYYFLDAHYNEQYANDQLFGKAFSIFAGFAIFIACLGLLGLSLFATAQRTKEIGVRKVLGASVGNIVLLLSRDFIILVMVAFVIASPLAWMIMHRWLQDFAYRIDIEWWVFGFAGLLAVTIALATISFQAIRAAMASPVKALRSE</sequence>
<keyword evidence="2" id="KW-1003">Cell membrane</keyword>
<keyword evidence="4 6" id="KW-1133">Transmembrane helix</keyword>
<protein>
    <submittedName>
        <fullName evidence="9">ABC transporter permease</fullName>
    </submittedName>
</protein>
<dbReference type="Pfam" id="PF02687">
    <property type="entry name" value="FtsX"/>
    <property type="match status" value="2"/>
</dbReference>
<feature type="transmembrane region" description="Helical" evidence="6">
    <location>
        <begin position="437"/>
        <end position="461"/>
    </location>
</feature>
<evidence type="ECO:0000256" key="5">
    <source>
        <dbReference type="ARBA" id="ARBA00023136"/>
    </source>
</evidence>
<feature type="transmembrane region" description="Helical" evidence="6">
    <location>
        <begin position="21"/>
        <end position="41"/>
    </location>
</feature>
<organism evidence="9 10">
    <name type="scientific">Puia dinghuensis</name>
    <dbReference type="NCBI Taxonomy" id="1792502"/>
    <lineage>
        <taxon>Bacteria</taxon>
        <taxon>Pseudomonadati</taxon>
        <taxon>Bacteroidota</taxon>
        <taxon>Chitinophagia</taxon>
        <taxon>Chitinophagales</taxon>
        <taxon>Chitinophagaceae</taxon>
        <taxon>Puia</taxon>
    </lineage>
</organism>
<keyword evidence="10" id="KW-1185">Reference proteome</keyword>
<dbReference type="GO" id="GO:0005886">
    <property type="term" value="C:plasma membrane"/>
    <property type="evidence" value="ECO:0007669"/>
    <property type="project" value="UniProtKB-SubCell"/>
</dbReference>
<evidence type="ECO:0000259" key="7">
    <source>
        <dbReference type="Pfam" id="PF02687"/>
    </source>
</evidence>
<keyword evidence="3 6" id="KW-0812">Transmembrane</keyword>
<evidence type="ECO:0000256" key="6">
    <source>
        <dbReference type="SAM" id="Phobius"/>
    </source>
</evidence>
<keyword evidence="5 6" id="KW-0472">Membrane</keyword>
<evidence type="ECO:0000256" key="1">
    <source>
        <dbReference type="ARBA" id="ARBA00004651"/>
    </source>
</evidence>
<dbReference type="RefSeq" id="WP_188934769.1">
    <property type="nucleotide sequence ID" value="NZ_BMJC01000004.1"/>
</dbReference>
<feature type="transmembrane region" description="Helical" evidence="6">
    <location>
        <begin position="782"/>
        <end position="805"/>
    </location>
</feature>
<reference evidence="9" key="1">
    <citation type="journal article" date="2014" name="Int. J. Syst. Evol. Microbiol.">
        <title>Complete genome sequence of Corynebacterium casei LMG S-19264T (=DSM 44701T), isolated from a smear-ripened cheese.</title>
        <authorList>
            <consortium name="US DOE Joint Genome Institute (JGI-PGF)"/>
            <person name="Walter F."/>
            <person name="Albersmeier A."/>
            <person name="Kalinowski J."/>
            <person name="Ruckert C."/>
        </authorList>
    </citation>
    <scope>NUCLEOTIDE SEQUENCE</scope>
    <source>
        <strain evidence="9">CGMCC 1.15448</strain>
    </source>
</reference>
<comment type="subcellular location">
    <subcellularLocation>
        <location evidence="1">Cell membrane</location>
        <topology evidence="1">Multi-pass membrane protein</topology>
    </subcellularLocation>
</comment>
<feature type="transmembrane region" description="Helical" evidence="6">
    <location>
        <begin position="349"/>
        <end position="370"/>
    </location>
</feature>
<gene>
    <name evidence="9" type="ORF">GCM10011511_38740</name>
</gene>
<dbReference type="AlphaFoldDB" id="A0A8J2UFM7"/>
<evidence type="ECO:0000256" key="3">
    <source>
        <dbReference type="ARBA" id="ARBA00022692"/>
    </source>
</evidence>
<proteinExistence type="predicted"/>
<feature type="domain" description="MacB-like periplasmic core" evidence="8">
    <location>
        <begin position="441"/>
        <end position="662"/>
    </location>
</feature>
<dbReference type="GO" id="GO:0022857">
    <property type="term" value="F:transmembrane transporter activity"/>
    <property type="evidence" value="ECO:0007669"/>
    <property type="project" value="TreeGrafter"/>
</dbReference>
<dbReference type="PANTHER" id="PTHR30572:SF18">
    <property type="entry name" value="ABC-TYPE MACROLIDE FAMILY EXPORT SYSTEM PERMEASE COMPONENT 2"/>
    <property type="match status" value="1"/>
</dbReference>
<name>A0A8J2UFM7_9BACT</name>
<feature type="domain" description="MacB-like periplasmic core" evidence="8">
    <location>
        <begin position="20"/>
        <end position="247"/>
    </location>
</feature>